<organism evidence="1 2">
    <name type="scientific">Streptomyces himalayensis subsp. aureolus</name>
    <dbReference type="NCBI Taxonomy" id="2758039"/>
    <lineage>
        <taxon>Bacteria</taxon>
        <taxon>Bacillati</taxon>
        <taxon>Actinomycetota</taxon>
        <taxon>Actinomycetes</taxon>
        <taxon>Kitasatosporales</taxon>
        <taxon>Streptomycetaceae</taxon>
        <taxon>Streptomyces</taxon>
        <taxon>Streptomyces himalayensis</taxon>
    </lineage>
</organism>
<dbReference type="EMBL" id="JACEQY010000015">
    <property type="protein sequence ID" value="MBA4862786.1"/>
    <property type="molecule type" value="Genomic_DNA"/>
</dbReference>
<accession>A0A7W2HGD1</accession>
<protein>
    <submittedName>
        <fullName evidence="1">Uncharacterized protein</fullName>
    </submittedName>
</protein>
<dbReference type="RefSeq" id="WP_181864569.1">
    <property type="nucleotide sequence ID" value="NZ_JACEQY010000015.1"/>
</dbReference>
<reference evidence="1 2" key="1">
    <citation type="submission" date="2020-07" db="EMBL/GenBank/DDBJ databases">
        <title>Streptomyces isolated from Indian soil.</title>
        <authorList>
            <person name="Mandal S."/>
            <person name="Maiti P.K."/>
        </authorList>
    </citation>
    <scope>NUCLEOTIDE SEQUENCE [LARGE SCALE GENOMIC DNA]</scope>
    <source>
        <strain evidence="1 2">PSKA54</strain>
    </source>
</reference>
<comment type="caution">
    <text evidence="1">The sequence shown here is derived from an EMBL/GenBank/DDBJ whole genome shotgun (WGS) entry which is preliminary data.</text>
</comment>
<proteinExistence type="predicted"/>
<sequence length="166" mass="17810">MGTQGLEIQEAEAFHHKEEVFERFGWAGMTALIAAGLLGLLGGRGPLTSAVATTPSHAVTVKYHRFERHTARTDLTIIAGAPAVREGQVVLTLSPEWVDSTDIQQVTPQPDVWQRGTEGLRLAFTAGPAPVTVEISYRPDGIGPKSGTVTENNTGARISFGQFVYP</sequence>
<dbReference type="Proteomes" id="UP000586976">
    <property type="component" value="Unassembled WGS sequence"/>
</dbReference>
<name>A0A7W2HGD1_9ACTN</name>
<evidence type="ECO:0000313" key="2">
    <source>
        <dbReference type="Proteomes" id="UP000586976"/>
    </source>
</evidence>
<evidence type="ECO:0000313" key="1">
    <source>
        <dbReference type="EMBL" id="MBA4862786.1"/>
    </source>
</evidence>
<dbReference type="AlphaFoldDB" id="A0A7W2HGD1"/>
<keyword evidence="2" id="KW-1185">Reference proteome</keyword>
<gene>
    <name evidence="1" type="ORF">H1V43_15555</name>
</gene>